<name>A0A563VSU5_9CYAN</name>
<dbReference type="InterPro" id="IPR036691">
    <property type="entry name" value="Endo/exonu/phosph_ase_sf"/>
</dbReference>
<proteinExistence type="predicted"/>
<accession>A0A563VSU5</accession>
<keyword evidence="4" id="KW-1185">Reference proteome</keyword>
<dbReference type="RefSeq" id="WP_144873061.1">
    <property type="nucleotide sequence ID" value="NZ_LR214009.1"/>
</dbReference>
<reference evidence="3 4" key="1">
    <citation type="submission" date="2019-01" db="EMBL/GenBank/DDBJ databases">
        <authorList>
            <person name="Brito A."/>
        </authorList>
    </citation>
    <scope>NUCLEOTIDE SEQUENCE [LARGE SCALE GENOMIC DNA]</scope>
    <source>
        <strain evidence="3">1</strain>
    </source>
</reference>
<evidence type="ECO:0000256" key="1">
    <source>
        <dbReference type="SAM" id="Phobius"/>
    </source>
</evidence>
<keyword evidence="1" id="KW-0812">Transmembrane</keyword>
<dbReference type="AlphaFoldDB" id="A0A563VSU5"/>
<dbReference type="Proteomes" id="UP000320055">
    <property type="component" value="Unassembled WGS sequence"/>
</dbReference>
<organism evidence="3 4">
    <name type="scientific">Hyella patelloides LEGE 07179</name>
    <dbReference type="NCBI Taxonomy" id="945734"/>
    <lineage>
        <taxon>Bacteria</taxon>
        <taxon>Bacillati</taxon>
        <taxon>Cyanobacteriota</taxon>
        <taxon>Cyanophyceae</taxon>
        <taxon>Pleurocapsales</taxon>
        <taxon>Hyellaceae</taxon>
        <taxon>Hyella</taxon>
    </lineage>
</organism>
<dbReference type="EMBL" id="CAACVJ010000186">
    <property type="protein sequence ID" value="VEP14457.1"/>
    <property type="molecule type" value="Genomic_DNA"/>
</dbReference>
<dbReference type="OrthoDB" id="9796594at2"/>
<keyword evidence="3" id="KW-0378">Hydrolase</keyword>
<keyword evidence="3" id="KW-0540">Nuclease</keyword>
<dbReference type="Pfam" id="PF03372">
    <property type="entry name" value="Exo_endo_phos"/>
    <property type="match status" value="1"/>
</dbReference>
<feature type="transmembrane region" description="Helical" evidence="1">
    <location>
        <begin position="7"/>
        <end position="29"/>
    </location>
</feature>
<feature type="transmembrane region" description="Helical" evidence="1">
    <location>
        <begin position="65"/>
        <end position="84"/>
    </location>
</feature>
<gene>
    <name evidence="3" type="ORF">H1P_2660008</name>
</gene>
<sequence>MKLFNRLIIYFFGLFSIVTFFLSIAGYLGDWNRYLEVTANFKLQYLLLSFCTFFFWLLTCRYYWLCLSLICLILNLAIIAPWYFEVQQQVIDTNYEPLRVLAFNVLHQNERYNDAIKFTQDRKVDIAIFLEATPPWDAKLLALQETFPYHFSAKKLQIEIYSKFPLKDTEIQLYGTYRGLVISQVTVGKSDFVFVATHAYPQFYYGQEGWQIRNEQLEKGIGNQLGKLDKPVIIAGDINITMWSPQYKSMIANSNLKNARQGFGILPTQSIYFPQTSWLAIPLDHFLVSQEVLVTNMETGKNIGSDHLPILLDVLIPNQTR</sequence>
<keyword evidence="3" id="KW-0269">Exonuclease</keyword>
<dbReference type="Gene3D" id="3.60.10.10">
    <property type="entry name" value="Endonuclease/exonuclease/phosphatase"/>
    <property type="match status" value="1"/>
</dbReference>
<evidence type="ECO:0000259" key="2">
    <source>
        <dbReference type="Pfam" id="PF03372"/>
    </source>
</evidence>
<evidence type="ECO:0000313" key="3">
    <source>
        <dbReference type="EMBL" id="VEP14457.1"/>
    </source>
</evidence>
<keyword evidence="1" id="KW-0472">Membrane</keyword>
<dbReference type="InterPro" id="IPR005135">
    <property type="entry name" value="Endo/exonuclease/phosphatase"/>
</dbReference>
<evidence type="ECO:0000313" key="4">
    <source>
        <dbReference type="Proteomes" id="UP000320055"/>
    </source>
</evidence>
<dbReference type="GO" id="GO:0004527">
    <property type="term" value="F:exonuclease activity"/>
    <property type="evidence" value="ECO:0007669"/>
    <property type="project" value="UniProtKB-KW"/>
</dbReference>
<feature type="transmembrane region" description="Helical" evidence="1">
    <location>
        <begin position="41"/>
        <end position="58"/>
    </location>
</feature>
<keyword evidence="1" id="KW-1133">Transmembrane helix</keyword>
<feature type="domain" description="Endonuclease/exonuclease/phosphatase" evidence="2">
    <location>
        <begin position="102"/>
        <end position="307"/>
    </location>
</feature>
<dbReference type="SUPFAM" id="SSF56219">
    <property type="entry name" value="DNase I-like"/>
    <property type="match status" value="1"/>
</dbReference>
<protein>
    <submittedName>
        <fullName evidence="3">Endonuclease/exonuclease/phosphatase</fullName>
    </submittedName>
</protein>
<dbReference type="GO" id="GO:0004519">
    <property type="term" value="F:endonuclease activity"/>
    <property type="evidence" value="ECO:0007669"/>
    <property type="project" value="UniProtKB-KW"/>
</dbReference>
<keyword evidence="3" id="KW-0255">Endonuclease</keyword>